<evidence type="ECO:0008006" key="6">
    <source>
        <dbReference type="Google" id="ProtNLM"/>
    </source>
</evidence>
<dbReference type="InterPro" id="IPR004045">
    <property type="entry name" value="Glutathione_S-Trfase_N"/>
</dbReference>
<dbReference type="PANTHER" id="PTHR44051">
    <property type="entry name" value="GLUTATHIONE S-TRANSFERASE-RELATED"/>
    <property type="match status" value="1"/>
</dbReference>
<organism evidence="4 5">
    <name type="scientific">Hortaea werneckii EXF-2000</name>
    <dbReference type="NCBI Taxonomy" id="1157616"/>
    <lineage>
        <taxon>Eukaryota</taxon>
        <taxon>Fungi</taxon>
        <taxon>Dikarya</taxon>
        <taxon>Ascomycota</taxon>
        <taxon>Pezizomycotina</taxon>
        <taxon>Dothideomycetes</taxon>
        <taxon>Dothideomycetidae</taxon>
        <taxon>Mycosphaerellales</taxon>
        <taxon>Teratosphaeriaceae</taxon>
        <taxon>Hortaea</taxon>
    </lineage>
</organism>
<dbReference type="STRING" id="1157616.A0A1Z5T8Q2"/>
<dbReference type="SUPFAM" id="SSF47616">
    <property type="entry name" value="GST C-terminal domain-like"/>
    <property type="match status" value="1"/>
</dbReference>
<evidence type="ECO:0000313" key="5">
    <source>
        <dbReference type="Proteomes" id="UP000194280"/>
    </source>
</evidence>
<comment type="similarity">
    <text evidence="1">Belongs to the GST superfamily.</text>
</comment>
<keyword evidence="5" id="KW-1185">Reference proteome</keyword>
<dbReference type="PROSITE" id="PS50404">
    <property type="entry name" value="GST_NTER"/>
    <property type="match status" value="1"/>
</dbReference>
<protein>
    <recommendedName>
        <fullName evidence="6">Glutathione S-transferase 3</fullName>
    </recommendedName>
</protein>
<dbReference type="VEuPathDB" id="FungiDB:BTJ68_08036"/>
<evidence type="ECO:0000313" key="4">
    <source>
        <dbReference type="EMBL" id="OTA32413.1"/>
    </source>
</evidence>
<evidence type="ECO:0000256" key="1">
    <source>
        <dbReference type="ARBA" id="ARBA00007409"/>
    </source>
</evidence>
<dbReference type="SFLD" id="SFLDS00019">
    <property type="entry name" value="Glutathione_Transferase_(cytos"/>
    <property type="match status" value="1"/>
</dbReference>
<dbReference type="Gene3D" id="3.40.30.10">
    <property type="entry name" value="Glutaredoxin"/>
    <property type="match status" value="1"/>
</dbReference>
<accession>A0A1Z5T8Q2</accession>
<sequence>MVLTVHHLQVSQSERVVFLCEELGIEYELKNYQRSPLLAPPEYKALHAVGSAPVIEDGEIKLAESAACIEYINAVYGGNKLAVTPGEPGYADYLYWFHFANGSLQPGISRQMAISFTGASDENPILKAFADRMGKIFQFLDDQLAKTGAWIIGDRFTAADCMIMFSLSTMRSFIQVDLSPYKNVLAYMQRVSKREGYVRAMKKGDPELDVSAIIAGPSPPLFGPLRK</sequence>
<dbReference type="InterPro" id="IPR010987">
    <property type="entry name" value="Glutathione-S-Trfase_C-like"/>
</dbReference>
<evidence type="ECO:0000259" key="2">
    <source>
        <dbReference type="PROSITE" id="PS50404"/>
    </source>
</evidence>
<dbReference type="InParanoid" id="A0A1Z5T8Q2"/>
<dbReference type="Pfam" id="PF13409">
    <property type="entry name" value="GST_N_2"/>
    <property type="match status" value="1"/>
</dbReference>
<feature type="domain" description="GST N-terminal" evidence="2">
    <location>
        <begin position="1"/>
        <end position="80"/>
    </location>
</feature>
<dbReference type="Proteomes" id="UP000194280">
    <property type="component" value="Unassembled WGS sequence"/>
</dbReference>
<dbReference type="SUPFAM" id="SSF52833">
    <property type="entry name" value="Thioredoxin-like"/>
    <property type="match status" value="1"/>
</dbReference>
<dbReference type="PROSITE" id="PS50405">
    <property type="entry name" value="GST_CTER"/>
    <property type="match status" value="1"/>
</dbReference>
<dbReference type="InterPro" id="IPR004046">
    <property type="entry name" value="GST_C"/>
</dbReference>
<dbReference type="CDD" id="cd03046">
    <property type="entry name" value="GST_N_GTT1_like"/>
    <property type="match status" value="1"/>
</dbReference>
<gene>
    <name evidence="4" type="ORF">BTJ68_08036</name>
</gene>
<dbReference type="AlphaFoldDB" id="A0A1Z5T8Q2"/>
<dbReference type="OrthoDB" id="2309723at2759"/>
<dbReference type="SFLD" id="SFLDG01150">
    <property type="entry name" value="Main.1:_Beta-like"/>
    <property type="match status" value="1"/>
</dbReference>
<dbReference type="Gene3D" id="1.20.1050.10">
    <property type="match status" value="1"/>
</dbReference>
<dbReference type="InterPro" id="IPR036282">
    <property type="entry name" value="Glutathione-S-Trfase_C_sf"/>
</dbReference>
<dbReference type="InterPro" id="IPR036249">
    <property type="entry name" value="Thioredoxin-like_sf"/>
</dbReference>
<dbReference type="SFLD" id="SFLDG00358">
    <property type="entry name" value="Main_(cytGST)"/>
    <property type="match status" value="1"/>
</dbReference>
<dbReference type="InterPro" id="IPR040079">
    <property type="entry name" value="Glutathione_S-Trfase"/>
</dbReference>
<dbReference type="PANTHER" id="PTHR44051:SF9">
    <property type="entry name" value="GLUTATHIONE S-TRANSFERASE 1"/>
    <property type="match status" value="1"/>
</dbReference>
<evidence type="ECO:0000259" key="3">
    <source>
        <dbReference type="PROSITE" id="PS50405"/>
    </source>
</evidence>
<comment type="caution">
    <text evidence="4">The sequence shown here is derived from an EMBL/GenBank/DDBJ whole genome shotgun (WGS) entry which is preliminary data.</text>
</comment>
<feature type="domain" description="GST C-terminal" evidence="3">
    <location>
        <begin position="86"/>
        <end position="210"/>
    </location>
</feature>
<name>A0A1Z5T8Q2_HORWE</name>
<reference evidence="4 5" key="1">
    <citation type="submission" date="2017-01" db="EMBL/GenBank/DDBJ databases">
        <title>The recent genome duplication of the halophilic yeast Hortaea werneckii: insights from long-read sequencing.</title>
        <authorList>
            <person name="Sinha S."/>
            <person name="Flibotte S."/>
            <person name="Neira M."/>
            <person name="Lenassi M."/>
            <person name="Gostincar C."/>
            <person name="Stajich J.E."/>
            <person name="Nislow C.E."/>
        </authorList>
    </citation>
    <scope>NUCLEOTIDE SEQUENCE [LARGE SCALE GENOMIC DNA]</scope>
    <source>
        <strain evidence="4 5">EXF-2000</strain>
    </source>
</reference>
<dbReference type="EMBL" id="MUNK01000094">
    <property type="protein sequence ID" value="OTA32413.1"/>
    <property type="molecule type" value="Genomic_DNA"/>
</dbReference>
<dbReference type="Pfam" id="PF14497">
    <property type="entry name" value="GST_C_3"/>
    <property type="match status" value="1"/>
</dbReference>
<proteinExistence type="inferred from homology"/>